<dbReference type="PANTHER" id="PTHR39452">
    <property type="entry name" value="CHEY-P PHOSPHATASE CHEX"/>
    <property type="match status" value="1"/>
</dbReference>
<dbReference type="PANTHER" id="PTHR39452:SF1">
    <property type="entry name" value="CHEY-P PHOSPHATASE CHEX"/>
    <property type="match status" value="1"/>
</dbReference>
<dbReference type="EMBL" id="CP003985">
    <property type="protein sequence ID" value="AGF79596.1"/>
    <property type="molecule type" value="Genomic_DNA"/>
</dbReference>
<dbReference type="AlphaFoldDB" id="M1PTD9"/>
<dbReference type="eggNOG" id="COG1406">
    <property type="taxonomic scope" value="Bacteria"/>
</dbReference>
<gene>
    <name evidence="3" type="ordered locus">UWK_03067</name>
</gene>
<organism evidence="3 4">
    <name type="scientific">Desulfocapsa sulfexigens (strain DSM 10523 / SB164P1)</name>
    <dbReference type="NCBI Taxonomy" id="1167006"/>
    <lineage>
        <taxon>Bacteria</taxon>
        <taxon>Pseudomonadati</taxon>
        <taxon>Thermodesulfobacteriota</taxon>
        <taxon>Desulfobulbia</taxon>
        <taxon>Desulfobulbales</taxon>
        <taxon>Desulfocapsaceae</taxon>
        <taxon>Desulfocapsa</taxon>
    </lineage>
</organism>
<dbReference type="InterPro" id="IPR028051">
    <property type="entry name" value="CheX-like_dom"/>
</dbReference>
<protein>
    <submittedName>
        <fullName evidence="3">Putative inhibitor of MCP methylation, CheC</fullName>
    </submittedName>
</protein>
<dbReference type="Pfam" id="PF13690">
    <property type="entry name" value="CheX"/>
    <property type="match status" value="1"/>
</dbReference>
<dbReference type="CDD" id="cd17906">
    <property type="entry name" value="CheX"/>
    <property type="match status" value="1"/>
</dbReference>
<dbReference type="GO" id="GO:0006935">
    <property type="term" value="P:chemotaxis"/>
    <property type="evidence" value="ECO:0007669"/>
    <property type="project" value="UniProtKB-KW"/>
</dbReference>
<dbReference type="KEGG" id="dsf:UWK_03067"/>
<evidence type="ECO:0000313" key="3">
    <source>
        <dbReference type="EMBL" id="AGF79596.1"/>
    </source>
</evidence>
<keyword evidence="4" id="KW-1185">Reference proteome</keyword>
<proteinExistence type="predicted"/>
<dbReference type="PATRIC" id="fig|1167006.5.peg.3312"/>
<feature type="domain" description="Chemotaxis phosphatase CheX-like" evidence="2">
    <location>
        <begin position="39"/>
        <end position="135"/>
    </location>
</feature>
<dbReference type="RefSeq" id="WP_015405280.1">
    <property type="nucleotide sequence ID" value="NC_020304.1"/>
</dbReference>
<evidence type="ECO:0000313" key="4">
    <source>
        <dbReference type="Proteomes" id="UP000011721"/>
    </source>
</evidence>
<dbReference type="HOGENOM" id="CLU_116290_0_1_7"/>
<dbReference type="STRING" id="1167006.UWK_03067"/>
<reference evidence="4" key="1">
    <citation type="journal article" date="2013" name="Stand. Genomic Sci.">
        <title>Complete genome sequence of Desulfocapsa sulfexigens, a marine deltaproteobacterium specialized in disproportionating inorganic sulfur compounds.</title>
        <authorList>
            <person name="Finster K.W."/>
            <person name="Kjeldsen K.U."/>
            <person name="Kube M."/>
            <person name="Reinhardt R."/>
            <person name="Mussmann M."/>
            <person name="Amann R."/>
            <person name="Schreiber L."/>
        </authorList>
    </citation>
    <scope>NUCLEOTIDE SEQUENCE [LARGE SCALE GENOMIC DNA]</scope>
    <source>
        <strain evidence="4">DSM 10523 / SB164P1</strain>
    </source>
</reference>
<keyword evidence="1" id="KW-0145">Chemotaxis</keyword>
<dbReference type="Gene3D" id="3.40.1550.10">
    <property type="entry name" value="CheC-like"/>
    <property type="match status" value="1"/>
</dbReference>
<name>M1PTD9_DESSD</name>
<dbReference type="SUPFAM" id="SSF103039">
    <property type="entry name" value="CheC-like"/>
    <property type="match status" value="1"/>
</dbReference>
<evidence type="ECO:0000259" key="2">
    <source>
        <dbReference type="Pfam" id="PF13690"/>
    </source>
</evidence>
<dbReference type="Proteomes" id="UP000011721">
    <property type="component" value="Chromosome"/>
</dbReference>
<dbReference type="InterPro" id="IPR028976">
    <property type="entry name" value="CheC-like_sf"/>
</dbReference>
<sequence>MEIQDKMIQSTKEIFSSMVMMDLSVKEVMTTHGVLQDTITGMIGLAGTHKGVLAVHVPYSVALAITSSFLMMDVEEINDDVHDAIGEVANMLGGNVKTILSENGRDIDLSLPSTICGREYSFSSDKEVEKIIIEFDTGKGCFLVEMDLEK</sequence>
<evidence type="ECO:0000256" key="1">
    <source>
        <dbReference type="ARBA" id="ARBA00022500"/>
    </source>
</evidence>
<accession>M1PTD9</accession>
<dbReference type="InterPro" id="IPR038756">
    <property type="entry name" value="CheX-like"/>
</dbReference>